<organism evidence="5 7">
    <name type="scientific">Lingula anatina</name>
    <name type="common">Brachiopod</name>
    <name type="synonym">Lingula unguis</name>
    <dbReference type="NCBI Taxonomy" id="7574"/>
    <lineage>
        <taxon>Eukaryota</taxon>
        <taxon>Metazoa</taxon>
        <taxon>Spiralia</taxon>
        <taxon>Lophotrochozoa</taxon>
        <taxon>Brachiopoda</taxon>
        <taxon>Linguliformea</taxon>
        <taxon>Lingulata</taxon>
        <taxon>Lingulida</taxon>
        <taxon>Linguloidea</taxon>
        <taxon>Lingulidae</taxon>
        <taxon>Lingula</taxon>
    </lineage>
</organism>
<feature type="compositionally biased region" description="Polar residues" evidence="4">
    <location>
        <begin position="408"/>
        <end position="423"/>
    </location>
</feature>
<dbReference type="KEGG" id="lak:106173026"/>
<feature type="compositionally biased region" description="Polar residues" evidence="4">
    <location>
        <begin position="388"/>
        <end position="400"/>
    </location>
</feature>
<reference evidence="6 7" key="1">
    <citation type="submission" date="2025-04" db="UniProtKB">
        <authorList>
            <consortium name="RefSeq"/>
        </authorList>
    </citation>
    <scope>IDENTIFICATION</scope>
    <source>
        <tissue evidence="6 7">Gonads</tissue>
    </source>
</reference>
<feature type="compositionally biased region" description="Low complexity" evidence="4">
    <location>
        <begin position="377"/>
        <end position="386"/>
    </location>
</feature>
<feature type="region of interest" description="Disordered" evidence="4">
    <location>
        <begin position="353"/>
        <end position="440"/>
    </location>
</feature>
<dbReference type="Proteomes" id="UP000085678">
    <property type="component" value="Unplaced"/>
</dbReference>
<dbReference type="RefSeq" id="XP_013409460.1">
    <property type="nucleotide sequence ID" value="XM_013554006.1"/>
</dbReference>
<dbReference type="GeneID" id="106173026"/>
<dbReference type="RefSeq" id="XP_013409461.1">
    <property type="nucleotide sequence ID" value="XM_013554007.1"/>
</dbReference>
<evidence type="ECO:0000256" key="4">
    <source>
        <dbReference type="SAM" id="MobiDB-lite"/>
    </source>
</evidence>
<feature type="region of interest" description="Disordered" evidence="4">
    <location>
        <begin position="546"/>
        <end position="663"/>
    </location>
</feature>
<dbReference type="SUPFAM" id="SSF48403">
    <property type="entry name" value="Ankyrin repeat"/>
    <property type="match status" value="1"/>
</dbReference>
<dbReference type="RefSeq" id="XP_013409459.1">
    <property type="nucleotide sequence ID" value="XM_013554005.1"/>
</dbReference>
<dbReference type="STRING" id="7574.A0A1S3JGC6"/>
<dbReference type="InterPro" id="IPR036770">
    <property type="entry name" value="Ankyrin_rpt-contain_sf"/>
</dbReference>
<feature type="compositionally biased region" description="Basic and acidic residues" evidence="4">
    <location>
        <begin position="309"/>
        <end position="322"/>
    </location>
</feature>
<gene>
    <name evidence="6 7 8" type="primary">LOC106173026</name>
</gene>
<sequence>MDDADVDRNSPSAHVAAAQGDVNTLVYAIQQDPSLLEQQDADGLTPLAHAVLSNQLQTVKILVKMGTSINVVDNVGRTCLAMAAYQGWYDGVRFLLHHGAKQNIFDKSGRSPLHASTYDSETRTMGLLLQNLSKAEINQKDNEGMSALHWAAFHNRPDHVQLLVLKGADVFAKDMDGKTALHWAAQNGSVSCITALLRSQNANKLINMVDGSGKTAVHFAAAAGHYKVIRELAGTAGCQLETLDPDERTPIHWAAATGQSKCVATLLKLGVNANVHDCDGATPLEYARQCGHEECVRLLEYRVIASDKKKMKSTGKEQKTSSEQKLNVANKSGHSKNPFGFIVDFFKSKSSSKEEQDISSERVSTVANSPDFDESEGSGTSTLESGDFQKQNDYGGTSLKSNKDSGPASVSENAYNQNNSDNGQVPKREKNSKGKIVNSDRQSLPVPLLRHHHAQQMPADAEFILGLQLGYTNLSARSDTPKSQMSSVSDGALLPLRTPGQYALSPVPSLPPSREYQLAPIKGAKPKLGASYPPPNMNNRVASLSHEAGLGRPPTPPSWDNNLKPQNRHIKSKSMPESSLAIDGFKPKEWGTGPQDGYHKHKKHKKKKQQRALNVTEQDHGTKLETIDLSSDRRKEHQKQSNRKDVDMESYKKLDKSIQNLLH</sequence>
<evidence type="ECO:0000256" key="3">
    <source>
        <dbReference type="PROSITE-ProRule" id="PRU00023"/>
    </source>
</evidence>
<keyword evidence="1" id="KW-0677">Repeat</keyword>
<feature type="repeat" description="ANK" evidence="3">
    <location>
        <begin position="42"/>
        <end position="74"/>
    </location>
</feature>
<dbReference type="OrthoDB" id="10258888at2759"/>
<dbReference type="InterPro" id="IPR002110">
    <property type="entry name" value="Ankyrin_rpt"/>
</dbReference>
<evidence type="ECO:0000313" key="5">
    <source>
        <dbReference type="Proteomes" id="UP000085678"/>
    </source>
</evidence>
<dbReference type="AlphaFoldDB" id="A0A1S3JGC6"/>
<feature type="compositionally biased region" description="Basic residues" evidence="4">
    <location>
        <begin position="599"/>
        <end position="610"/>
    </location>
</feature>
<keyword evidence="2 3" id="KW-0040">ANK repeat</keyword>
<dbReference type="PANTHER" id="PTHR24161">
    <property type="entry name" value="ANK_REP_REGION DOMAIN-CONTAINING PROTEIN-RELATED"/>
    <property type="match status" value="1"/>
</dbReference>
<feature type="compositionally biased region" description="Basic and acidic residues" evidence="4">
    <location>
        <begin position="617"/>
        <end position="656"/>
    </location>
</feature>
<feature type="region of interest" description="Disordered" evidence="4">
    <location>
        <begin position="309"/>
        <end position="333"/>
    </location>
</feature>
<keyword evidence="5" id="KW-1185">Reference proteome</keyword>
<feature type="repeat" description="ANK" evidence="3">
    <location>
        <begin position="176"/>
        <end position="203"/>
    </location>
</feature>
<dbReference type="PROSITE" id="PS50088">
    <property type="entry name" value="ANK_REPEAT"/>
    <property type="match status" value="5"/>
</dbReference>
<evidence type="ECO:0000256" key="2">
    <source>
        <dbReference type="ARBA" id="ARBA00023043"/>
    </source>
</evidence>
<dbReference type="Pfam" id="PF13637">
    <property type="entry name" value="Ank_4"/>
    <property type="match status" value="1"/>
</dbReference>
<evidence type="ECO:0000313" key="7">
    <source>
        <dbReference type="RefSeq" id="XP_013409460.1"/>
    </source>
</evidence>
<name>A0A1S3JGC6_LINAN</name>
<feature type="repeat" description="ANK" evidence="3">
    <location>
        <begin position="143"/>
        <end position="175"/>
    </location>
</feature>
<proteinExistence type="predicted"/>
<dbReference type="Pfam" id="PF12796">
    <property type="entry name" value="Ank_2"/>
    <property type="match status" value="2"/>
</dbReference>
<protein>
    <submittedName>
        <fullName evidence="6 7">Ankyrin repeat domain-containing protein 55</fullName>
    </submittedName>
</protein>
<dbReference type="PANTHER" id="PTHR24161:SF124">
    <property type="entry name" value="TRANSIENT RECEPTOR POTENTIAL CHANNEL PYREXIA"/>
    <property type="match status" value="1"/>
</dbReference>
<evidence type="ECO:0000313" key="8">
    <source>
        <dbReference type="RefSeq" id="XP_013409461.1"/>
    </source>
</evidence>
<dbReference type="PROSITE" id="PS50297">
    <property type="entry name" value="ANK_REP_REGION"/>
    <property type="match status" value="4"/>
</dbReference>
<dbReference type="SMART" id="SM00248">
    <property type="entry name" value="ANK"/>
    <property type="match status" value="9"/>
</dbReference>
<evidence type="ECO:0000313" key="6">
    <source>
        <dbReference type="RefSeq" id="XP_013409459.1"/>
    </source>
</evidence>
<dbReference type="Gene3D" id="1.25.40.20">
    <property type="entry name" value="Ankyrin repeat-containing domain"/>
    <property type="match status" value="3"/>
</dbReference>
<feature type="repeat" description="ANK" evidence="3">
    <location>
        <begin position="246"/>
        <end position="278"/>
    </location>
</feature>
<feature type="repeat" description="ANK" evidence="3">
    <location>
        <begin position="75"/>
        <end position="107"/>
    </location>
</feature>
<feature type="compositionally biased region" description="Polar residues" evidence="4">
    <location>
        <begin position="323"/>
        <end position="332"/>
    </location>
</feature>
<evidence type="ECO:0000256" key="1">
    <source>
        <dbReference type="ARBA" id="ARBA00022737"/>
    </source>
</evidence>
<accession>A0A1S3JGC6</accession>